<dbReference type="GO" id="GO:0008270">
    <property type="term" value="F:zinc ion binding"/>
    <property type="evidence" value="ECO:0007669"/>
    <property type="project" value="UniProtKB-UniRule"/>
</dbReference>
<dbReference type="InterPro" id="IPR001474">
    <property type="entry name" value="GTP_CycHdrlase_I"/>
</dbReference>
<dbReference type="InterPro" id="IPR018234">
    <property type="entry name" value="GTP_CycHdrlase_I_CS"/>
</dbReference>
<dbReference type="Gene3D" id="3.30.1130.10">
    <property type="match status" value="1"/>
</dbReference>
<evidence type="ECO:0000259" key="10">
    <source>
        <dbReference type="Pfam" id="PF01227"/>
    </source>
</evidence>
<dbReference type="PROSITE" id="PS00859">
    <property type="entry name" value="GTP_CYCLOHYDROL_1_1"/>
    <property type="match status" value="1"/>
</dbReference>
<comment type="subunit">
    <text evidence="8">Homopolymer.</text>
</comment>
<dbReference type="InterPro" id="IPR043134">
    <property type="entry name" value="GTP-CH-I_N"/>
</dbReference>
<dbReference type="SUPFAM" id="SSF55620">
    <property type="entry name" value="Tetrahydrobiopterin biosynthesis enzymes-like"/>
    <property type="match status" value="1"/>
</dbReference>
<feature type="domain" description="GTP cyclohydrolase I" evidence="10">
    <location>
        <begin position="28"/>
        <end position="205"/>
    </location>
</feature>
<dbReference type="GO" id="GO:0006729">
    <property type="term" value="P:tetrahydrobiopterin biosynthetic process"/>
    <property type="evidence" value="ECO:0007669"/>
    <property type="project" value="TreeGrafter"/>
</dbReference>
<dbReference type="Gene3D" id="1.10.286.10">
    <property type="match status" value="1"/>
</dbReference>
<evidence type="ECO:0000313" key="11">
    <source>
        <dbReference type="EMBL" id="MBA4610575.1"/>
    </source>
</evidence>
<proteinExistence type="inferred from homology"/>
<dbReference type="GO" id="GO:0006730">
    <property type="term" value="P:one-carbon metabolic process"/>
    <property type="evidence" value="ECO:0007669"/>
    <property type="project" value="UniProtKB-UniRule"/>
</dbReference>
<gene>
    <name evidence="8 11" type="primary">folE</name>
    <name evidence="11" type="ORF">H1W37_02825</name>
</gene>
<dbReference type="NCBIfam" id="TIGR00063">
    <property type="entry name" value="folE"/>
    <property type="match status" value="1"/>
</dbReference>
<feature type="region of interest" description="Disordered" evidence="9">
    <location>
        <begin position="1"/>
        <end position="25"/>
    </location>
</feature>
<dbReference type="InterPro" id="IPR043133">
    <property type="entry name" value="GTP-CH-I_C/QueF"/>
</dbReference>
<comment type="caution">
    <text evidence="11">The sequence shown here is derived from an EMBL/GenBank/DDBJ whole genome shotgun (WGS) entry which is preliminary data.</text>
</comment>
<evidence type="ECO:0000313" key="12">
    <source>
        <dbReference type="Proteomes" id="UP000559404"/>
    </source>
</evidence>
<keyword evidence="8" id="KW-0479">Metal-binding</keyword>
<dbReference type="NCBIfam" id="NF006825">
    <property type="entry name" value="PRK09347.1-2"/>
    <property type="match status" value="1"/>
</dbReference>
<organism evidence="11 12">
    <name type="scientific">Stappia taiwanensis</name>
    <dbReference type="NCBI Taxonomy" id="992267"/>
    <lineage>
        <taxon>Bacteria</taxon>
        <taxon>Pseudomonadati</taxon>
        <taxon>Pseudomonadota</taxon>
        <taxon>Alphaproteobacteria</taxon>
        <taxon>Hyphomicrobiales</taxon>
        <taxon>Stappiaceae</taxon>
        <taxon>Stappia</taxon>
    </lineage>
</organism>
<keyword evidence="5 8" id="KW-0554">One-carbon metabolism</keyword>
<reference evidence="11 12" key="2">
    <citation type="submission" date="2020-08" db="EMBL/GenBank/DDBJ databases">
        <title>Stappia taiwanensis sp. nov., isolated from a coastal thermal spring.</title>
        <authorList>
            <person name="Kampfer P."/>
        </authorList>
    </citation>
    <scope>NUCLEOTIDE SEQUENCE [LARGE SCALE GENOMIC DNA]</scope>
    <source>
        <strain evidence="11 12">DSM 23284</strain>
    </source>
</reference>
<accession>A0A838XJ62</accession>
<evidence type="ECO:0000256" key="4">
    <source>
        <dbReference type="ARBA" id="ARBA00011857"/>
    </source>
</evidence>
<comment type="pathway">
    <text evidence="2 8">Cofactor biosynthesis; 7,8-dihydroneopterin triphosphate biosynthesis; 7,8-dihydroneopterin triphosphate from GTP: step 1/1.</text>
</comment>
<dbReference type="GO" id="GO:0046654">
    <property type="term" value="P:tetrahydrofolate biosynthetic process"/>
    <property type="evidence" value="ECO:0007669"/>
    <property type="project" value="UniProtKB-UniRule"/>
</dbReference>
<evidence type="ECO:0000256" key="8">
    <source>
        <dbReference type="HAMAP-Rule" id="MF_00223"/>
    </source>
</evidence>
<dbReference type="HAMAP" id="MF_00223">
    <property type="entry name" value="FolE"/>
    <property type="match status" value="1"/>
</dbReference>
<reference evidence="11 12" key="1">
    <citation type="submission" date="2020-07" db="EMBL/GenBank/DDBJ databases">
        <authorList>
            <person name="Li M."/>
        </authorList>
    </citation>
    <scope>NUCLEOTIDE SEQUENCE [LARGE SCALE GENOMIC DNA]</scope>
    <source>
        <strain evidence="11 12">DSM 23284</strain>
    </source>
</reference>
<evidence type="ECO:0000256" key="3">
    <source>
        <dbReference type="ARBA" id="ARBA00008085"/>
    </source>
</evidence>
<dbReference type="PANTHER" id="PTHR11109">
    <property type="entry name" value="GTP CYCLOHYDROLASE I"/>
    <property type="match status" value="1"/>
</dbReference>
<dbReference type="InterPro" id="IPR020602">
    <property type="entry name" value="GTP_CycHdrlase_I_dom"/>
</dbReference>
<evidence type="ECO:0000256" key="6">
    <source>
        <dbReference type="ARBA" id="ARBA00022801"/>
    </source>
</evidence>
<comment type="similarity">
    <text evidence="3 8">Belongs to the GTP cyclohydrolase I family.</text>
</comment>
<keyword evidence="6 8" id="KW-0378">Hydrolase</keyword>
<feature type="binding site" evidence="8">
    <location>
        <position position="101"/>
    </location>
    <ligand>
        <name>Zn(2+)</name>
        <dbReference type="ChEBI" id="CHEBI:29105"/>
    </ligand>
</feature>
<keyword evidence="8" id="KW-0862">Zinc</keyword>
<dbReference type="GO" id="GO:0005525">
    <property type="term" value="F:GTP binding"/>
    <property type="evidence" value="ECO:0007669"/>
    <property type="project" value="UniProtKB-KW"/>
</dbReference>
<evidence type="ECO:0000256" key="7">
    <source>
        <dbReference type="ARBA" id="ARBA00023134"/>
    </source>
</evidence>
<name>A0A838XJ62_9HYPH</name>
<dbReference type="AlphaFoldDB" id="A0A838XJ62"/>
<dbReference type="Proteomes" id="UP000559404">
    <property type="component" value="Unassembled WGS sequence"/>
</dbReference>
<dbReference type="GO" id="GO:0003934">
    <property type="term" value="F:GTP cyclohydrolase I activity"/>
    <property type="evidence" value="ECO:0007669"/>
    <property type="project" value="UniProtKB-UniRule"/>
</dbReference>
<dbReference type="FunFam" id="3.30.1130.10:FF:000001">
    <property type="entry name" value="GTP cyclohydrolase 1"/>
    <property type="match status" value="1"/>
</dbReference>
<dbReference type="PANTHER" id="PTHR11109:SF7">
    <property type="entry name" value="GTP CYCLOHYDROLASE 1"/>
    <property type="match status" value="1"/>
</dbReference>
<dbReference type="RefSeq" id="WP_181758770.1">
    <property type="nucleotide sequence ID" value="NZ_BMCR01000002.1"/>
</dbReference>
<feature type="binding site" evidence="8">
    <location>
        <position position="98"/>
    </location>
    <ligand>
        <name>Zn(2+)</name>
        <dbReference type="ChEBI" id="CHEBI:29105"/>
    </ligand>
</feature>
<protein>
    <recommendedName>
        <fullName evidence="8">GTP cyclohydrolase 1</fullName>
        <ecNumber evidence="8">3.5.4.16</ecNumber>
    </recommendedName>
    <alternativeName>
        <fullName evidence="8">GTP cyclohydrolase I</fullName>
        <shortName evidence="8">GTP-CH-I</shortName>
    </alternativeName>
</protein>
<dbReference type="Pfam" id="PF01227">
    <property type="entry name" value="GTP_cyclohydroI"/>
    <property type="match status" value="1"/>
</dbReference>
<evidence type="ECO:0000256" key="2">
    <source>
        <dbReference type="ARBA" id="ARBA00005080"/>
    </source>
</evidence>
<dbReference type="NCBIfam" id="NF006826">
    <property type="entry name" value="PRK09347.1-3"/>
    <property type="match status" value="1"/>
</dbReference>
<keyword evidence="12" id="KW-1185">Reference proteome</keyword>
<dbReference type="UniPathway" id="UPA00848">
    <property type="reaction ID" value="UER00151"/>
</dbReference>
<dbReference type="EC" id="3.5.4.16" evidence="8"/>
<comment type="subunit">
    <text evidence="4">Toroid-shaped homodecamer, composed of two pentamers of five dimers.</text>
</comment>
<sequence>MDAILKPLAQKGEPAATTPARPSREEAEAAVRTLLAWIGESPTREGLLDTPKRVVKAQEEVFSGYTQDPAEHLKRTFEEVGGYDDIVLVRGIPFFSHCEHHMLPFVGEAHVAYYPSEGVVGLSKIARVVDIFAKRLQTQENLTAQIVGALDTHLAPRGIAVMLEAEHQCMTMRGVQKRGVSTITTRFTGVFQDDPNEQARFMSLVRDPRRA</sequence>
<evidence type="ECO:0000256" key="1">
    <source>
        <dbReference type="ARBA" id="ARBA00001052"/>
    </source>
</evidence>
<comment type="catalytic activity">
    <reaction evidence="1 8">
        <text>GTP + H2O = 7,8-dihydroneopterin 3'-triphosphate + formate + H(+)</text>
        <dbReference type="Rhea" id="RHEA:17473"/>
        <dbReference type="ChEBI" id="CHEBI:15377"/>
        <dbReference type="ChEBI" id="CHEBI:15378"/>
        <dbReference type="ChEBI" id="CHEBI:15740"/>
        <dbReference type="ChEBI" id="CHEBI:37565"/>
        <dbReference type="ChEBI" id="CHEBI:58462"/>
        <dbReference type="EC" id="3.5.4.16"/>
    </reaction>
</comment>
<dbReference type="GO" id="GO:0005737">
    <property type="term" value="C:cytoplasm"/>
    <property type="evidence" value="ECO:0007669"/>
    <property type="project" value="TreeGrafter"/>
</dbReference>
<keyword evidence="7 8" id="KW-0342">GTP-binding</keyword>
<feature type="binding site" evidence="8">
    <location>
        <position position="169"/>
    </location>
    <ligand>
        <name>Zn(2+)</name>
        <dbReference type="ChEBI" id="CHEBI:29105"/>
    </ligand>
</feature>
<dbReference type="FunFam" id="1.10.286.10:FF:000001">
    <property type="entry name" value="GTP cyclohydrolase 1"/>
    <property type="match status" value="1"/>
</dbReference>
<dbReference type="PROSITE" id="PS00860">
    <property type="entry name" value="GTP_CYCLOHYDROL_1_2"/>
    <property type="match status" value="1"/>
</dbReference>
<keyword evidence="8" id="KW-0547">Nucleotide-binding</keyword>
<evidence type="ECO:0000256" key="5">
    <source>
        <dbReference type="ARBA" id="ARBA00022563"/>
    </source>
</evidence>
<evidence type="ECO:0000256" key="9">
    <source>
        <dbReference type="SAM" id="MobiDB-lite"/>
    </source>
</evidence>
<dbReference type="EMBL" id="JACEON010000002">
    <property type="protein sequence ID" value="MBA4610575.1"/>
    <property type="molecule type" value="Genomic_DNA"/>
</dbReference>